<reference evidence="17" key="1">
    <citation type="submission" date="2016-06" db="UniProtKB">
        <authorList>
            <consortium name="WormBaseParasite"/>
        </authorList>
    </citation>
    <scope>IDENTIFICATION</scope>
</reference>
<keyword evidence="6" id="KW-0726">Sexual differentiation</keyword>
<dbReference type="PROSITE" id="PS50118">
    <property type="entry name" value="HMG_BOX_2"/>
    <property type="match status" value="1"/>
</dbReference>
<dbReference type="STRING" id="6186.A0A183KTI5"/>
<feature type="DNA-binding region" description="HMG box" evidence="13">
    <location>
        <begin position="254"/>
        <end position="322"/>
    </location>
</feature>
<evidence type="ECO:0000256" key="8">
    <source>
        <dbReference type="ARBA" id="ARBA00023159"/>
    </source>
</evidence>
<dbReference type="OrthoDB" id="6247875at2759"/>
<evidence type="ECO:0000259" key="14">
    <source>
        <dbReference type="PROSITE" id="PS50118"/>
    </source>
</evidence>
<organism evidence="17">
    <name type="scientific">Schistosoma curassoni</name>
    <dbReference type="NCBI Taxonomy" id="6186"/>
    <lineage>
        <taxon>Eukaryota</taxon>
        <taxon>Metazoa</taxon>
        <taxon>Spiralia</taxon>
        <taxon>Lophotrochozoa</taxon>
        <taxon>Platyhelminthes</taxon>
        <taxon>Trematoda</taxon>
        <taxon>Digenea</taxon>
        <taxon>Strigeidida</taxon>
        <taxon>Schistosomatoidea</taxon>
        <taxon>Schistosomatidae</taxon>
        <taxon>Schistosoma</taxon>
    </lineage>
</organism>
<dbReference type="SUPFAM" id="SSF47095">
    <property type="entry name" value="HMG-box"/>
    <property type="match status" value="1"/>
</dbReference>
<evidence type="ECO:0000313" key="15">
    <source>
        <dbReference type="EMBL" id="VDP65607.1"/>
    </source>
</evidence>
<keyword evidence="8" id="KW-0010">Activator</keyword>
<dbReference type="Gene3D" id="1.10.30.10">
    <property type="entry name" value="High mobility group box domain"/>
    <property type="match status" value="1"/>
</dbReference>
<evidence type="ECO:0000256" key="9">
    <source>
        <dbReference type="ARBA" id="ARBA00023163"/>
    </source>
</evidence>
<evidence type="ECO:0000256" key="5">
    <source>
        <dbReference type="ARBA" id="ARBA00022860"/>
    </source>
</evidence>
<dbReference type="GO" id="GO:0001228">
    <property type="term" value="F:DNA-binding transcription activator activity, RNA polymerase II-specific"/>
    <property type="evidence" value="ECO:0007669"/>
    <property type="project" value="TreeGrafter"/>
</dbReference>
<dbReference type="GO" id="GO:0016607">
    <property type="term" value="C:nuclear speck"/>
    <property type="evidence" value="ECO:0007669"/>
    <property type="project" value="UniProtKB-SubCell"/>
</dbReference>
<keyword evidence="4" id="KW-0221">Differentiation</keyword>
<evidence type="ECO:0000313" key="17">
    <source>
        <dbReference type="WBParaSite" id="SCUD_0001837801-mRNA-1"/>
    </source>
</evidence>
<dbReference type="GO" id="GO:0000978">
    <property type="term" value="F:RNA polymerase II cis-regulatory region sequence-specific DNA binding"/>
    <property type="evidence" value="ECO:0007669"/>
    <property type="project" value="TreeGrafter"/>
</dbReference>
<keyword evidence="9" id="KW-0804">Transcription</keyword>
<dbReference type="SMART" id="SM00398">
    <property type="entry name" value="HMG"/>
    <property type="match status" value="1"/>
</dbReference>
<name>A0A183KTI5_9TREM</name>
<dbReference type="AlphaFoldDB" id="A0A183KTI5"/>
<dbReference type="InterPro" id="IPR050140">
    <property type="entry name" value="SRY-related_HMG-box_TF-like"/>
</dbReference>
<dbReference type="EMBL" id="UZAK01040932">
    <property type="protein sequence ID" value="VDP65607.1"/>
    <property type="molecule type" value="Genomic_DNA"/>
</dbReference>
<evidence type="ECO:0000256" key="13">
    <source>
        <dbReference type="PROSITE-ProRule" id="PRU00267"/>
    </source>
</evidence>
<evidence type="ECO:0000256" key="4">
    <source>
        <dbReference type="ARBA" id="ARBA00022782"/>
    </source>
</evidence>
<dbReference type="GO" id="GO:0007548">
    <property type="term" value="P:sex differentiation"/>
    <property type="evidence" value="ECO:0007669"/>
    <property type="project" value="UniProtKB-KW"/>
</dbReference>
<feature type="domain" description="HMG box" evidence="14">
    <location>
        <begin position="254"/>
        <end position="322"/>
    </location>
</feature>
<evidence type="ECO:0000256" key="6">
    <source>
        <dbReference type="ARBA" id="ARBA00022928"/>
    </source>
</evidence>
<protein>
    <recommendedName>
        <fullName evidence="3">Sex-determining region Y protein</fullName>
    </recommendedName>
    <alternativeName>
        <fullName evidence="11">Testis-determining factor</fullName>
    </alternativeName>
</protein>
<reference evidence="15 16" key="2">
    <citation type="submission" date="2018-11" db="EMBL/GenBank/DDBJ databases">
        <authorList>
            <consortium name="Pathogen Informatics"/>
        </authorList>
    </citation>
    <scope>NUCLEOTIDE SEQUENCE [LARGE SCALE GENOMIC DNA]</scope>
    <source>
        <strain evidence="15">Dakar</strain>
        <strain evidence="16">Dakar, Senegal</strain>
    </source>
</reference>
<dbReference type="CDD" id="cd22028">
    <property type="entry name" value="HMG-box_SoxA_SoxB_SoxG"/>
    <property type="match status" value="1"/>
</dbReference>
<evidence type="ECO:0000256" key="11">
    <source>
        <dbReference type="ARBA" id="ARBA00032498"/>
    </source>
</evidence>
<dbReference type="InterPro" id="IPR009071">
    <property type="entry name" value="HMG_box_dom"/>
</dbReference>
<dbReference type="PANTHER" id="PTHR10270">
    <property type="entry name" value="SOX TRANSCRIPTION FACTOR"/>
    <property type="match status" value="1"/>
</dbReference>
<keyword evidence="10 13" id="KW-0539">Nucleus</keyword>
<dbReference type="FunFam" id="1.10.30.10:FF:000002">
    <property type="entry name" value="transcription factor Sox-2"/>
    <property type="match status" value="1"/>
</dbReference>
<sequence>MIFSQPFCQNISTTPPALNSPIQYDSFPHTDDNHLVTRKLLSSDETDTLMQKSPISTVGEHNQLQNFQSAALRNEEFSLIQMNDFPNQNVSRSNTILPPVSNILMPNNIHIMSGDKKHITNSYYSSVVASISSSSPLNYPESDLSNKNLIKSSFIPHDLEYQSERLRLQSEQQQQQQQQQQQLDYNICLDNHKQNLEKYSCRQMVVNESPLHPLTLSTSILSSSSSSSSVITMQSNFANNHLTVYNTNTNSERIKRPMNAFMVWSRLQRRKMAEENPKLHNSEISKQLGNLWKSLTNTDKIPFIEEANRLRDCHMRRYPNYKYCPRRKRKQPTNKVVLQQKVKTTAELPLELVLCPTRSNCFQAARLTRVPKAVTQPYNKPRIPIIAPTMKSYEITQNRNMSINEMNHKPEPFIISQMNMMPMSNKPISNMCTSVQNLMANNNSTYFQSTDTIYDPYKIQLTSTFLPNVNNRNNMTSYPDQKEFYTDFNISQPTTSNDINNCHHDSYTYETSHSPEIYSSFLDSIDLQTFF</sequence>
<proteinExistence type="inferred from homology"/>
<dbReference type="Proteomes" id="UP000279833">
    <property type="component" value="Unassembled WGS sequence"/>
</dbReference>
<evidence type="ECO:0000256" key="3">
    <source>
        <dbReference type="ARBA" id="ARBA00019052"/>
    </source>
</evidence>
<dbReference type="GO" id="GO:0030154">
    <property type="term" value="P:cell differentiation"/>
    <property type="evidence" value="ECO:0007669"/>
    <property type="project" value="UniProtKB-KW"/>
</dbReference>
<comment type="function">
    <text evidence="12">Transcriptional regulator that controls a genetic switch in male development. It is necessary and sufficient for initiating male sex determination by directing the development of supporting cell precursors (pre-Sertoli cells) as Sertoli rather than granulosa cells. Involved in different aspects of gene regulation including promoter activation or repression. Binds to the DNA consensus sequence 5'-[AT]AACAA[AT]-3'. SRY HMG box recognizes DNA by partial intercalation in the minor groove and promotes DNA bending. Also involved in pre-mRNA splicing. In male adult brain involved in the maintenance of motor functions of dopaminergic neurons.</text>
</comment>
<evidence type="ECO:0000313" key="16">
    <source>
        <dbReference type="Proteomes" id="UP000279833"/>
    </source>
</evidence>
<evidence type="ECO:0000256" key="2">
    <source>
        <dbReference type="ARBA" id="ARBA00005998"/>
    </source>
</evidence>
<accession>A0A183KTI5</accession>
<keyword evidence="5" id="KW-0112">Calmodulin-binding</keyword>
<keyword evidence="16" id="KW-1185">Reference proteome</keyword>
<evidence type="ECO:0000256" key="12">
    <source>
        <dbReference type="ARBA" id="ARBA00045821"/>
    </source>
</evidence>
<gene>
    <name evidence="15" type="ORF">SCUD_LOCUS18375</name>
</gene>
<comment type="subcellular location">
    <subcellularLocation>
        <location evidence="1">Nucleus speckle</location>
    </subcellularLocation>
</comment>
<keyword evidence="7 13" id="KW-0238">DNA-binding</keyword>
<evidence type="ECO:0000256" key="1">
    <source>
        <dbReference type="ARBA" id="ARBA00004324"/>
    </source>
</evidence>
<evidence type="ECO:0000256" key="7">
    <source>
        <dbReference type="ARBA" id="ARBA00023125"/>
    </source>
</evidence>
<dbReference type="GO" id="GO:0005516">
    <property type="term" value="F:calmodulin binding"/>
    <property type="evidence" value="ECO:0007669"/>
    <property type="project" value="UniProtKB-KW"/>
</dbReference>
<dbReference type="InterPro" id="IPR036910">
    <property type="entry name" value="HMG_box_dom_sf"/>
</dbReference>
<dbReference type="WBParaSite" id="SCUD_0001837801-mRNA-1">
    <property type="protein sequence ID" value="SCUD_0001837801-mRNA-1"/>
    <property type="gene ID" value="SCUD_0001837801"/>
</dbReference>
<evidence type="ECO:0000256" key="10">
    <source>
        <dbReference type="ARBA" id="ARBA00023242"/>
    </source>
</evidence>
<comment type="similarity">
    <text evidence="2">Belongs to the SRY family.</text>
</comment>
<dbReference type="PANTHER" id="PTHR10270:SF161">
    <property type="entry name" value="SEX-DETERMINING REGION Y PROTEIN"/>
    <property type="match status" value="1"/>
</dbReference>
<dbReference type="Pfam" id="PF00505">
    <property type="entry name" value="HMG_box"/>
    <property type="match status" value="1"/>
</dbReference>